<keyword evidence="2" id="KW-1185">Reference proteome</keyword>
<name>A0ABS8AV33_9BACT</name>
<organism evidence="1 2">
    <name type="scientific">Hymenobacter lucidus</name>
    <dbReference type="NCBI Taxonomy" id="2880930"/>
    <lineage>
        <taxon>Bacteria</taxon>
        <taxon>Pseudomonadati</taxon>
        <taxon>Bacteroidota</taxon>
        <taxon>Cytophagia</taxon>
        <taxon>Cytophagales</taxon>
        <taxon>Hymenobacteraceae</taxon>
        <taxon>Hymenobacter</taxon>
    </lineage>
</organism>
<evidence type="ECO:0000313" key="1">
    <source>
        <dbReference type="EMBL" id="MCB2409231.1"/>
    </source>
</evidence>
<gene>
    <name evidence="1" type="ORF">LGH74_14665</name>
</gene>
<reference evidence="1" key="1">
    <citation type="submission" date="2021-10" db="EMBL/GenBank/DDBJ databases">
        <authorList>
            <person name="Dean J.D."/>
            <person name="Kim M.K."/>
            <person name="Newey C.N."/>
            <person name="Stoker T.S."/>
            <person name="Thompson D.W."/>
            <person name="Grose J.H."/>
        </authorList>
    </citation>
    <scope>NUCLEOTIDE SEQUENCE</scope>
    <source>
        <strain evidence="1">BT178</strain>
    </source>
</reference>
<comment type="caution">
    <text evidence="1">The sequence shown here is derived from an EMBL/GenBank/DDBJ whole genome shotgun (WGS) entry which is preliminary data.</text>
</comment>
<protein>
    <submittedName>
        <fullName evidence="1">Uncharacterized protein</fullName>
    </submittedName>
</protein>
<dbReference type="Proteomes" id="UP001165296">
    <property type="component" value="Unassembled WGS sequence"/>
</dbReference>
<sequence length="510" mass="55732">MRQLLTVPSLFLLLLVYGTTIEVSVAQTEGQDAEALNALYGDFAAPDLTAPTLLGVNSNQVSKPANVKAFAANLIGAVANFPEKGKGLGIEIAPAQFFQRSAWREDAANKRTLNESLKSYAHWGNQLGRNFTISGAQISTDSTAKVALGGAVVLLDRTDPLLDADYIQEVSKAFSSQPALRFIDLYNTHNSEVATRRNQVYADQQIYNNAWPQAQRKAARPLLLAVEGLLNTAGLLPDSPNSLAEPQAFGASQDTAIKALETSLKAEARLTEDQRTALLDEAKQNSKAVKARYQQYYETRQQLTASTSAIIKAARENFDKKLWNATIIQAGGGWTWQSPDNKFSTLKNQSAGGFLRAALRPARADWDKAAGVANFMYWHTQLVLNVQYHEYHSSALQLPAENKTAADSLDNRLWYGARLLVGGAYFRLSIEGSIQKLSYNQLATSAAEKAKKSLSGTIQSATIGAEVRLVDKVWLEFAIGGAKPKGRDSQLLALTSLKYALRNSQRFKTN</sequence>
<proteinExistence type="predicted"/>
<dbReference type="EMBL" id="JAJADR010000004">
    <property type="protein sequence ID" value="MCB2409231.1"/>
    <property type="molecule type" value="Genomic_DNA"/>
</dbReference>
<accession>A0ABS8AV33</accession>
<dbReference type="RefSeq" id="WP_226176804.1">
    <property type="nucleotide sequence ID" value="NZ_JAJADR010000004.1"/>
</dbReference>
<evidence type="ECO:0000313" key="2">
    <source>
        <dbReference type="Proteomes" id="UP001165296"/>
    </source>
</evidence>